<evidence type="ECO:0000256" key="2">
    <source>
        <dbReference type="ARBA" id="ARBA00022692"/>
    </source>
</evidence>
<comment type="subcellular location">
    <subcellularLocation>
        <location evidence="1">Cell membrane</location>
        <topology evidence="1">Multi-pass membrane protein</topology>
    </subcellularLocation>
</comment>
<dbReference type="PROSITE" id="PS00211">
    <property type="entry name" value="ABC_TRANSPORTER_1"/>
    <property type="match status" value="1"/>
</dbReference>
<evidence type="ECO:0000313" key="11">
    <source>
        <dbReference type="Proteomes" id="UP000037558"/>
    </source>
</evidence>
<dbReference type="InterPro" id="IPR017871">
    <property type="entry name" value="ABC_transporter-like_CS"/>
</dbReference>
<dbReference type="Proteomes" id="UP000037558">
    <property type="component" value="Unassembled WGS sequence"/>
</dbReference>
<comment type="caution">
    <text evidence="10">The sequence shown here is derived from an EMBL/GenBank/DDBJ whole genome shotgun (WGS) entry which is preliminary data.</text>
</comment>
<dbReference type="OrthoDB" id="9806127at2"/>
<dbReference type="EMBL" id="LILC01000027">
    <property type="protein sequence ID" value="KOO41914.1"/>
    <property type="molecule type" value="Genomic_DNA"/>
</dbReference>
<dbReference type="STRING" id="284581.AMD01_18705"/>
<dbReference type="GO" id="GO:0005524">
    <property type="term" value="F:ATP binding"/>
    <property type="evidence" value="ECO:0007669"/>
    <property type="project" value="UniProtKB-KW"/>
</dbReference>
<dbReference type="PATRIC" id="fig|284581.3.peg.16"/>
<dbReference type="InterPro" id="IPR003439">
    <property type="entry name" value="ABC_transporter-like_ATP-bd"/>
</dbReference>
<sequence>MGKLLFQFNGIKRILFVLFLMTITQGAFILLQAKWLAGAISSLFAGKTVWDVRMEIVLFFGAFVTRHALTLIRQRVVYRYAKRTTTDLKESVLTKLFELGPRFTKKEGTGNAVTLVMEGVPQVQSYLELFLPKFMNMMVLPLMIGLFIFTTDRTSAVILAVTLPILLLFMVLLGLAAKKKADRQWSSYRLLSNHFVDSLRGLETLTFLGLSKSHEQQIAAVSDRYKKATMSTLRIAFLSSFALDFFSMLAVATVAVFLGLGLINGHLELYPALLTLILAPEFFLPVREVGTDYHATLNGQEAGMTMMNILQQPGFVKENAVKRVWSDHSSMELRHMTVQHEESVAPSLQDLTLTLKGKKTIGIIGESGSGKSTLIELLGGFLQARSGKIVINGTELTHLQQDGWQQQLLYIPQHPYVFNDTLLNNLRFYTPDAKIEEVERAVQAVGLDKVVRELPNGLHEKIGEGGRALSGGQSQRVALARAFLENRPVLLLDEPTAHLDIETEYELKEKMLPLFQDKLVLLATHRLHWMRQMDEIIVLHKGKVVEVGCHDELIKKRGFYYDLVQAQMEAV</sequence>
<keyword evidence="6 7" id="KW-0472">Membrane</keyword>
<dbReference type="SUPFAM" id="SSF90123">
    <property type="entry name" value="ABC transporter transmembrane region"/>
    <property type="match status" value="1"/>
</dbReference>
<feature type="domain" description="ABC transmembrane type-1" evidence="9">
    <location>
        <begin position="16"/>
        <end position="298"/>
    </location>
</feature>
<dbReference type="SMART" id="SM00382">
    <property type="entry name" value="AAA"/>
    <property type="match status" value="1"/>
</dbReference>
<gene>
    <name evidence="10" type="ORF">AMD01_18705</name>
</gene>
<name>A0A0M0KSV6_9BACI</name>
<dbReference type="GO" id="GO:0140359">
    <property type="term" value="F:ABC-type transporter activity"/>
    <property type="evidence" value="ECO:0007669"/>
    <property type="project" value="InterPro"/>
</dbReference>
<dbReference type="Pfam" id="PF00664">
    <property type="entry name" value="ABC_membrane"/>
    <property type="match status" value="1"/>
</dbReference>
<protein>
    <submittedName>
        <fullName evidence="10">ATP-binding protein</fullName>
    </submittedName>
</protein>
<evidence type="ECO:0000256" key="4">
    <source>
        <dbReference type="ARBA" id="ARBA00022840"/>
    </source>
</evidence>
<evidence type="ECO:0000256" key="3">
    <source>
        <dbReference type="ARBA" id="ARBA00022741"/>
    </source>
</evidence>
<reference evidence="11" key="1">
    <citation type="submission" date="2015-08" db="EMBL/GenBank/DDBJ databases">
        <title>Fjat-14210 dsm16467.</title>
        <authorList>
            <person name="Liu B."/>
            <person name="Wang J."/>
            <person name="Zhu Y."/>
            <person name="Liu G."/>
            <person name="Chen Q."/>
            <person name="Chen Z."/>
            <person name="Lan J."/>
            <person name="Che J."/>
            <person name="Ge C."/>
            <person name="Shi H."/>
            <person name="Pan Z."/>
            <person name="Liu X."/>
        </authorList>
    </citation>
    <scope>NUCLEOTIDE SEQUENCE [LARGE SCALE GENOMIC DNA]</scope>
    <source>
        <strain evidence="11">DSM 16467</strain>
    </source>
</reference>
<keyword evidence="11" id="KW-1185">Reference proteome</keyword>
<dbReference type="FunFam" id="3.40.50.300:FF:001542">
    <property type="entry name" value="Thiol reductant ABC exporter subunit CydD"/>
    <property type="match status" value="1"/>
</dbReference>
<dbReference type="PANTHER" id="PTHR24221:SF614">
    <property type="entry name" value="GLUTATHIONE_L-CYSTEINE TRANSPORT SYSTEM ATP-BINDING_PERMEASE PROTEIN CYDC"/>
    <property type="match status" value="1"/>
</dbReference>
<dbReference type="GO" id="GO:0034040">
    <property type="term" value="F:ATPase-coupled lipid transmembrane transporter activity"/>
    <property type="evidence" value="ECO:0007669"/>
    <property type="project" value="TreeGrafter"/>
</dbReference>
<evidence type="ECO:0000256" key="1">
    <source>
        <dbReference type="ARBA" id="ARBA00004651"/>
    </source>
</evidence>
<dbReference type="Gene3D" id="3.40.50.300">
    <property type="entry name" value="P-loop containing nucleotide triphosphate hydrolases"/>
    <property type="match status" value="1"/>
</dbReference>
<dbReference type="Pfam" id="PF00005">
    <property type="entry name" value="ABC_tran"/>
    <property type="match status" value="1"/>
</dbReference>
<feature type="transmembrane region" description="Helical" evidence="7">
    <location>
        <begin position="156"/>
        <end position="177"/>
    </location>
</feature>
<dbReference type="RefSeq" id="WP_053402971.1">
    <property type="nucleotide sequence ID" value="NZ_LILC01000027.1"/>
</dbReference>
<keyword evidence="2 7" id="KW-0812">Transmembrane</keyword>
<dbReference type="SUPFAM" id="SSF52540">
    <property type="entry name" value="P-loop containing nucleoside triphosphate hydrolases"/>
    <property type="match status" value="1"/>
</dbReference>
<evidence type="ECO:0000256" key="6">
    <source>
        <dbReference type="ARBA" id="ARBA00023136"/>
    </source>
</evidence>
<proteinExistence type="predicted"/>
<dbReference type="PROSITE" id="PS50893">
    <property type="entry name" value="ABC_TRANSPORTER_2"/>
    <property type="match status" value="1"/>
</dbReference>
<evidence type="ECO:0000256" key="5">
    <source>
        <dbReference type="ARBA" id="ARBA00022989"/>
    </source>
</evidence>
<feature type="transmembrane region" description="Helical" evidence="7">
    <location>
        <begin position="14"/>
        <end position="36"/>
    </location>
</feature>
<dbReference type="InterPro" id="IPR027417">
    <property type="entry name" value="P-loop_NTPase"/>
</dbReference>
<feature type="domain" description="ABC transporter" evidence="8">
    <location>
        <begin position="333"/>
        <end position="566"/>
    </location>
</feature>
<evidence type="ECO:0000259" key="9">
    <source>
        <dbReference type="PROSITE" id="PS50929"/>
    </source>
</evidence>
<dbReference type="GO" id="GO:0005886">
    <property type="term" value="C:plasma membrane"/>
    <property type="evidence" value="ECO:0007669"/>
    <property type="project" value="UniProtKB-SubCell"/>
</dbReference>
<feature type="transmembrane region" description="Helical" evidence="7">
    <location>
        <begin position="134"/>
        <end position="150"/>
    </location>
</feature>
<dbReference type="GO" id="GO:0042883">
    <property type="term" value="P:cysteine transport"/>
    <property type="evidence" value="ECO:0007669"/>
    <property type="project" value="InterPro"/>
</dbReference>
<dbReference type="InterPro" id="IPR036640">
    <property type="entry name" value="ABC1_TM_sf"/>
</dbReference>
<feature type="transmembrane region" description="Helical" evidence="7">
    <location>
        <begin position="56"/>
        <end position="73"/>
    </location>
</feature>
<evidence type="ECO:0000259" key="8">
    <source>
        <dbReference type="PROSITE" id="PS50893"/>
    </source>
</evidence>
<keyword evidence="5 7" id="KW-1133">Transmembrane helix</keyword>
<feature type="transmembrane region" description="Helical" evidence="7">
    <location>
        <begin position="235"/>
        <end position="263"/>
    </location>
</feature>
<dbReference type="Gene3D" id="1.20.1560.10">
    <property type="entry name" value="ABC transporter type 1, transmembrane domain"/>
    <property type="match status" value="1"/>
</dbReference>
<keyword evidence="4 10" id="KW-0067">ATP-binding</keyword>
<dbReference type="InterPro" id="IPR014216">
    <property type="entry name" value="ABC_transptr_CydD"/>
</dbReference>
<dbReference type="InterPro" id="IPR011527">
    <property type="entry name" value="ABC1_TM_dom"/>
</dbReference>
<dbReference type="CDD" id="cd18584">
    <property type="entry name" value="ABC_6TM_AarD_CydD"/>
    <property type="match status" value="1"/>
</dbReference>
<organism evidence="10 11">
    <name type="scientific">Priestia koreensis</name>
    <dbReference type="NCBI Taxonomy" id="284581"/>
    <lineage>
        <taxon>Bacteria</taxon>
        <taxon>Bacillati</taxon>
        <taxon>Bacillota</taxon>
        <taxon>Bacilli</taxon>
        <taxon>Bacillales</taxon>
        <taxon>Bacillaceae</taxon>
        <taxon>Priestia</taxon>
    </lineage>
</organism>
<accession>A0A0M0KSV6</accession>
<keyword evidence="3" id="KW-0547">Nucleotide-binding</keyword>
<evidence type="ECO:0000256" key="7">
    <source>
        <dbReference type="SAM" id="Phobius"/>
    </source>
</evidence>
<evidence type="ECO:0000313" key="10">
    <source>
        <dbReference type="EMBL" id="KOO41914.1"/>
    </source>
</evidence>
<dbReference type="InterPro" id="IPR003593">
    <property type="entry name" value="AAA+_ATPase"/>
</dbReference>
<dbReference type="AlphaFoldDB" id="A0A0M0KSV6"/>
<dbReference type="GO" id="GO:0016887">
    <property type="term" value="F:ATP hydrolysis activity"/>
    <property type="evidence" value="ECO:0007669"/>
    <property type="project" value="InterPro"/>
</dbReference>
<dbReference type="PANTHER" id="PTHR24221">
    <property type="entry name" value="ATP-BINDING CASSETTE SUB-FAMILY B"/>
    <property type="match status" value="1"/>
</dbReference>
<dbReference type="NCBIfam" id="TIGR02857">
    <property type="entry name" value="CydD"/>
    <property type="match status" value="1"/>
</dbReference>
<dbReference type="InterPro" id="IPR039421">
    <property type="entry name" value="Type_1_exporter"/>
</dbReference>
<dbReference type="PROSITE" id="PS50929">
    <property type="entry name" value="ABC_TM1F"/>
    <property type="match status" value="1"/>
</dbReference>